<name>A0A2G6E0I5_9BACT</name>
<dbReference type="Proteomes" id="UP000229740">
    <property type="component" value="Unassembled WGS sequence"/>
</dbReference>
<dbReference type="SUPFAM" id="SSF55486">
    <property type="entry name" value="Metalloproteases ('zincins'), catalytic domain"/>
    <property type="match status" value="1"/>
</dbReference>
<dbReference type="InterPro" id="IPR013647">
    <property type="entry name" value="OligopepF_N_dom"/>
</dbReference>
<comment type="caution">
    <text evidence="2">The sequence shown here is derived from an EMBL/GenBank/DDBJ whole genome shotgun (WGS) entry which is preliminary data.</text>
</comment>
<accession>A0A2G6E0I5</accession>
<dbReference type="EMBL" id="PDPS01000092">
    <property type="protein sequence ID" value="PID55487.1"/>
    <property type="molecule type" value="Genomic_DNA"/>
</dbReference>
<reference evidence="2 3" key="1">
    <citation type="submission" date="2017-10" db="EMBL/GenBank/DDBJ databases">
        <title>Novel microbial diversity and functional potential in the marine mammal oral microbiome.</title>
        <authorList>
            <person name="Dudek N.K."/>
            <person name="Sun C.L."/>
            <person name="Burstein D."/>
            <person name="Kantor R.S."/>
            <person name="Aliaga Goltsman D.S."/>
            <person name="Bik E.M."/>
            <person name="Thomas B.C."/>
            <person name="Banfield J.F."/>
            <person name="Relman D.A."/>
        </authorList>
    </citation>
    <scope>NUCLEOTIDE SEQUENCE [LARGE SCALE GENOMIC DNA]</scope>
    <source>
        <strain evidence="2">DOLZORAL124_49_17</strain>
    </source>
</reference>
<feature type="domain" description="Oligopeptidase F N-terminal" evidence="1">
    <location>
        <begin position="2"/>
        <end position="52"/>
    </location>
</feature>
<protein>
    <submittedName>
        <fullName evidence="2">Oligoendopeptidase F</fullName>
    </submittedName>
</protein>
<dbReference type="Gene3D" id="1.10.1370.30">
    <property type="match status" value="1"/>
</dbReference>
<feature type="non-terminal residue" evidence="2">
    <location>
        <position position="131"/>
    </location>
</feature>
<proteinExistence type="predicted"/>
<dbReference type="AlphaFoldDB" id="A0A2G6E0I5"/>
<gene>
    <name evidence="2" type="ORF">CSB45_15775</name>
</gene>
<organism evidence="2 3">
    <name type="scientific">candidate division KSB3 bacterium</name>
    <dbReference type="NCBI Taxonomy" id="2044937"/>
    <lineage>
        <taxon>Bacteria</taxon>
        <taxon>candidate division KSB3</taxon>
    </lineage>
</organism>
<evidence type="ECO:0000313" key="3">
    <source>
        <dbReference type="Proteomes" id="UP000229740"/>
    </source>
</evidence>
<dbReference type="Pfam" id="PF08439">
    <property type="entry name" value="Peptidase_M3_N"/>
    <property type="match status" value="1"/>
</dbReference>
<evidence type="ECO:0000259" key="1">
    <source>
        <dbReference type="Pfam" id="PF08439"/>
    </source>
</evidence>
<evidence type="ECO:0000313" key="2">
    <source>
        <dbReference type="EMBL" id="PID55487.1"/>
    </source>
</evidence>
<sequence>MLAPYQHYLKSMRRYLPHQLSEIEEKLLLDIAPVGRRSWTTLFEKIFGTLTFGEKNRSEEEVLSDLYSNDRTTRKKAAIELTEGLKGQQHILTHIFNTLAAEKMISDRLRRHTSWVESMNLGNQLDNDTVE</sequence>